<organism evidence="3 4">
    <name type="scientific">Nesterenkonia flava</name>
    <dbReference type="NCBI Taxonomy" id="469799"/>
    <lineage>
        <taxon>Bacteria</taxon>
        <taxon>Bacillati</taxon>
        <taxon>Actinomycetota</taxon>
        <taxon>Actinomycetes</taxon>
        <taxon>Micrococcales</taxon>
        <taxon>Micrococcaceae</taxon>
        <taxon>Nesterenkonia</taxon>
    </lineage>
</organism>
<keyword evidence="2" id="KW-1133">Transmembrane helix</keyword>
<gene>
    <name evidence="3" type="ORF">RH857_07430</name>
</gene>
<evidence type="ECO:0000256" key="2">
    <source>
        <dbReference type="SAM" id="Phobius"/>
    </source>
</evidence>
<name>A0ABU1FTI3_9MICC</name>
<comment type="caution">
    <text evidence="3">The sequence shown here is derived from an EMBL/GenBank/DDBJ whole genome shotgun (WGS) entry which is preliminary data.</text>
</comment>
<keyword evidence="2" id="KW-0472">Membrane</keyword>
<evidence type="ECO:0000313" key="3">
    <source>
        <dbReference type="EMBL" id="MDR5711965.1"/>
    </source>
</evidence>
<dbReference type="Proteomes" id="UP001260872">
    <property type="component" value="Unassembled WGS sequence"/>
</dbReference>
<accession>A0ABU1FTI3</accession>
<dbReference type="Pfam" id="PF14110">
    <property type="entry name" value="DUF4282"/>
    <property type="match status" value="1"/>
</dbReference>
<sequence>MTQQPEGAPQQPGQPAPQYPQQGYPQQGYPQQGGYGYSQQQPAQNKGPNGFSALFDFSFKTLHAERFGKVFFGLIVALAGIWWLANIIDALVRASMANDFAVWTFLEAVLLSWIIPALVVIFGRLLTELTVAAIRTSEKK</sequence>
<proteinExistence type="predicted"/>
<dbReference type="InterPro" id="IPR025557">
    <property type="entry name" value="DUF4282"/>
</dbReference>
<feature type="region of interest" description="Disordered" evidence="1">
    <location>
        <begin position="1"/>
        <end position="47"/>
    </location>
</feature>
<feature type="transmembrane region" description="Helical" evidence="2">
    <location>
        <begin position="100"/>
        <end position="126"/>
    </location>
</feature>
<keyword evidence="2" id="KW-0812">Transmembrane</keyword>
<keyword evidence="4" id="KW-1185">Reference proteome</keyword>
<reference evidence="4" key="1">
    <citation type="submission" date="2023-07" db="EMBL/GenBank/DDBJ databases">
        <title>Description of three actinobacteria isolated from air of manufacturing shop in a pharmaceutical factory.</title>
        <authorList>
            <person name="Zhang D.-F."/>
        </authorList>
    </citation>
    <scope>NUCLEOTIDE SEQUENCE [LARGE SCALE GENOMIC DNA]</scope>
    <source>
        <strain evidence="4">CCTCC AB 207010</strain>
    </source>
</reference>
<dbReference type="RefSeq" id="WP_310537345.1">
    <property type="nucleotide sequence ID" value="NZ_BAAAOC010000021.1"/>
</dbReference>
<feature type="transmembrane region" description="Helical" evidence="2">
    <location>
        <begin position="70"/>
        <end position="88"/>
    </location>
</feature>
<protein>
    <submittedName>
        <fullName evidence="3">DUF4282 domain-containing protein</fullName>
    </submittedName>
</protein>
<feature type="compositionally biased region" description="Low complexity" evidence="1">
    <location>
        <begin position="1"/>
        <end position="11"/>
    </location>
</feature>
<evidence type="ECO:0000256" key="1">
    <source>
        <dbReference type="SAM" id="MobiDB-lite"/>
    </source>
</evidence>
<evidence type="ECO:0000313" key="4">
    <source>
        <dbReference type="Proteomes" id="UP001260872"/>
    </source>
</evidence>
<feature type="compositionally biased region" description="Low complexity" evidence="1">
    <location>
        <begin position="19"/>
        <end position="30"/>
    </location>
</feature>
<dbReference type="EMBL" id="JAVKGT010000016">
    <property type="protein sequence ID" value="MDR5711965.1"/>
    <property type="molecule type" value="Genomic_DNA"/>
</dbReference>